<evidence type="ECO:0000256" key="1">
    <source>
        <dbReference type="ARBA" id="ARBA00002670"/>
    </source>
</evidence>
<dbReference type="InterPro" id="IPR004860">
    <property type="entry name" value="LAGLIDADG_dom"/>
</dbReference>
<dbReference type="AlphaFoldDB" id="A0A5B9R9E4"/>
<reference evidence="3" key="1">
    <citation type="submission" date="2019-03" db="EMBL/GenBank/DDBJ databases">
        <title>Evidence of extensive intraspecific noncoding reshuffling in a 169kb mitochondrial genome of basidiomycete fungus.</title>
        <authorList>
            <person name="Lee H.-H."/>
            <person name="Ke H.-M."/>
            <person name="Lin C.-Y.I."/>
            <person name="Lee T.J."/>
            <person name="Chung C.-L."/>
            <person name="Tsai I.J."/>
        </authorList>
    </citation>
    <scope>NUCLEOTIDE SEQUENCE</scope>
    <source>
        <strain evidence="3">MF3/22</strain>
    </source>
</reference>
<protein>
    <submittedName>
        <fullName evidence="3">LAGLIDADG homing endonuclease</fullName>
    </submittedName>
</protein>
<organism evidence="3">
    <name type="scientific">Fomitiporia mediterranea</name>
    <dbReference type="NCBI Taxonomy" id="208960"/>
    <lineage>
        <taxon>Eukaryota</taxon>
        <taxon>Fungi</taxon>
        <taxon>Dikarya</taxon>
        <taxon>Basidiomycota</taxon>
        <taxon>Agaricomycotina</taxon>
        <taxon>Agaricomycetes</taxon>
        <taxon>Hymenochaetales</taxon>
        <taxon>Hymenochaetaceae</taxon>
        <taxon>Fomitiporia</taxon>
    </lineage>
</organism>
<name>A0A5B9R9E4_9AGAM</name>
<feature type="domain" description="Homing endonuclease LAGLIDADG" evidence="2">
    <location>
        <begin position="40"/>
        <end position="112"/>
    </location>
</feature>
<gene>
    <name evidence="3" type="ORF">Fomme_000091</name>
</gene>
<dbReference type="SUPFAM" id="SSF55608">
    <property type="entry name" value="Homing endonucleases"/>
    <property type="match status" value="1"/>
</dbReference>
<accession>A0A5B9R9E4</accession>
<dbReference type="GO" id="GO:0004519">
    <property type="term" value="F:endonuclease activity"/>
    <property type="evidence" value="ECO:0007669"/>
    <property type="project" value="UniProtKB-KW"/>
</dbReference>
<evidence type="ECO:0000313" key="3">
    <source>
        <dbReference type="EMBL" id="QEG57101.1"/>
    </source>
</evidence>
<dbReference type="Gene3D" id="3.10.28.10">
    <property type="entry name" value="Homing endonucleases"/>
    <property type="match status" value="1"/>
</dbReference>
<dbReference type="InterPro" id="IPR027434">
    <property type="entry name" value="Homing_endonucl"/>
</dbReference>
<keyword evidence="3" id="KW-0378">Hydrolase</keyword>
<geneLocation type="mitochondrion" evidence="3"/>
<keyword evidence="3" id="KW-0496">Mitochondrion</keyword>
<proteinExistence type="predicted"/>
<keyword evidence="3" id="KW-0255">Endonuclease</keyword>
<dbReference type="EMBL" id="MK623258">
    <property type="protein sequence ID" value="QEG57101.1"/>
    <property type="molecule type" value="Genomic_DNA"/>
</dbReference>
<dbReference type="Pfam" id="PF00961">
    <property type="entry name" value="LAGLIDADG_1"/>
    <property type="match status" value="1"/>
</dbReference>
<keyword evidence="3" id="KW-0540">Nuclease</keyword>
<sequence length="128" mass="14849">MKYKMENLMNYKIYFSKYNSNLRDFTVTRNNDKLYPWQVTGLTDGEGSFAYSLVKPKLDSNKHSTKIKFNLEFKITQKSHSEGILFELKDYFGCGSNGLHKTKNGLELLIQIKNNMNSKCDVDDNSNI</sequence>
<evidence type="ECO:0000259" key="2">
    <source>
        <dbReference type="Pfam" id="PF00961"/>
    </source>
</evidence>
<comment type="function">
    <text evidence="1">Mitochondrial DNA endonuclease involved in intron homing.</text>
</comment>